<proteinExistence type="predicted"/>
<evidence type="ECO:0000313" key="4">
    <source>
        <dbReference type="Proteomes" id="UP000199024"/>
    </source>
</evidence>
<dbReference type="STRING" id="474950.SAMN05421771_0186"/>
<evidence type="ECO:0000313" key="3">
    <source>
        <dbReference type="EMBL" id="SFR97875.1"/>
    </source>
</evidence>
<dbReference type="InterPro" id="IPR016047">
    <property type="entry name" value="M23ase_b-sheet_dom"/>
</dbReference>
<dbReference type="InterPro" id="IPR050570">
    <property type="entry name" value="Cell_wall_metabolism_enzyme"/>
</dbReference>
<keyword evidence="1" id="KW-0732">Signal</keyword>
<evidence type="ECO:0000259" key="2">
    <source>
        <dbReference type="Pfam" id="PF01551"/>
    </source>
</evidence>
<dbReference type="GO" id="GO:0004222">
    <property type="term" value="F:metalloendopeptidase activity"/>
    <property type="evidence" value="ECO:0007669"/>
    <property type="project" value="TreeGrafter"/>
</dbReference>
<feature type="domain" description="M23ase beta-sheet core" evidence="2">
    <location>
        <begin position="277"/>
        <end position="339"/>
    </location>
</feature>
<dbReference type="Proteomes" id="UP000199024">
    <property type="component" value="Unassembled WGS sequence"/>
</dbReference>
<dbReference type="RefSeq" id="WP_089835756.1">
    <property type="nucleotide sequence ID" value="NZ_FOZL01000001.1"/>
</dbReference>
<feature type="chain" id="PRO_5011459562" evidence="1">
    <location>
        <begin position="25"/>
        <end position="395"/>
    </location>
</feature>
<protein>
    <submittedName>
        <fullName evidence="3">Peptidase family M23</fullName>
    </submittedName>
</protein>
<gene>
    <name evidence="3" type="ORF">SAMN05421771_0186</name>
</gene>
<organism evidence="3 4">
    <name type="scientific">Granulicella pectinivorans</name>
    <dbReference type="NCBI Taxonomy" id="474950"/>
    <lineage>
        <taxon>Bacteria</taxon>
        <taxon>Pseudomonadati</taxon>
        <taxon>Acidobacteriota</taxon>
        <taxon>Terriglobia</taxon>
        <taxon>Terriglobales</taxon>
        <taxon>Acidobacteriaceae</taxon>
        <taxon>Granulicella</taxon>
    </lineage>
</organism>
<dbReference type="InterPro" id="IPR011055">
    <property type="entry name" value="Dup_hybrid_motif"/>
</dbReference>
<sequence>MTSYRPKAARLLLAALLAAAPCLAQSNGTLALSNDAPVVASIPNPPIVFEGSDHRLHLAYEVHLTNFYESTGPLKLQSLSVFMDSSKVPVASFSHEKLLDLLTADDAPKSGTEVVIRPGGFKVLFVWLTLPAGVFAPHSLRHIVVVSDPKDKAQILDGAPVAVSQNPAPMIGPPLCGHIWLVDEGPGNAKSHHWGSMLAEGGVATIPQRFAIDFFGLNDAGHAVESPTDKLNQTANTQWAGFGTDVLAVQDAVVRDLRDGIPDHAPLAPLPELTEITARGAYGNFVILEIAPGIFAHYAHLQSGSIRVRIGQHVKRGAMIAHLGDSGNAGGPHLHFHLSDRVTFELSEGLPYVFSSFDLLGKSDEGSMLNPASAFHPKPVAEKKTLPLHGDVVRF</sequence>
<dbReference type="AlphaFoldDB" id="A0A1I6L337"/>
<dbReference type="CDD" id="cd12797">
    <property type="entry name" value="M23_peptidase"/>
    <property type="match status" value="1"/>
</dbReference>
<keyword evidence="4" id="KW-1185">Reference proteome</keyword>
<dbReference type="PANTHER" id="PTHR21666">
    <property type="entry name" value="PEPTIDASE-RELATED"/>
    <property type="match status" value="1"/>
</dbReference>
<name>A0A1I6L337_9BACT</name>
<dbReference type="OrthoDB" id="9809488at2"/>
<reference evidence="3 4" key="1">
    <citation type="submission" date="2016-10" db="EMBL/GenBank/DDBJ databases">
        <authorList>
            <person name="de Groot N.N."/>
        </authorList>
    </citation>
    <scope>NUCLEOTIDE SEQUENCE [LARGE SCALE GENOMIC DNA]</scope>
    <source>
        <strain evidence="3 4">DSM 21001</strain>
    </source>
</reference>
<dbReference type="Gene3D" id="2.70.70.10">
    <property type="entry name" value="Glucose Permease (Domain IIA)"/>
    <property type="match status" value="1"/>
</dbReference>
<evidence type="ECO:0000256" key="1">
    <source>
        <dbReference type="SAM" id="SignalP"/>
    </source>
</evidence>
<feature type="signal peptide" evidence="1">
    <location>
        <begin position="1"/>
        <end position="24"/>
    </location>
</feature>
<dbReference type="SUPFAM" id="SSF51261">
    <property type="entry name" value="Duplicated hybrid motif"/>
    <property type="match status" value="1"/>
</dbReference>
<dbReference type="PANTHER" id="PTHR21666:SF270">
    <property type="entry name" value="MUREIN HYDROLASE ACTIVATOR ENVC"/>
    <property type="match status" value="1"/>
</dbReference>
<dbReference type="Pfam" id="PF01551">
    <property type="entry name" value="Peptidase_M23"/>
    <property type="match status" value="1"/>
</dbReference>
<accession>A0A1I6L337</accession>
<dbReference type="EMBL" id="FOZL01000001">
    <property type="protein sequence ID" value="SFR97875.1"/>
    <property type="molecule type" value="Genomic_DNA"/>
</dbReference>